<reference evidence="2 3" key="1">
    <citation type="submission" date="2016-01" db="EMBL/GenBank/DDBJ databases">
        <authorList>
            <person name="Manzoor S."/>
        </authorList>
    </citation>
    <scope>NUCLEOTIDE SEQUENCE [LARGE SCALE GENOMIC DNA]</scope>
    <source>
        <strain evidence="2">Methanoculleus sp MAB1</strain>
    </source>
</reference>
<dbReference type="AlphaFoldDB" id="A0A0X3BJ11"/>
<proteinExistence type="predicted"/>
<dbReference type="EMBL" id="LT158599">
    <property type="protein sequence ID" value="CVK32156.1"/>
    <property type="molecule type" value="Genomic_DNA"/>
</dbReference>
<evidence type="ECO:0000256" key="1">
    <source>
        <dbReference type="SAM" id="MobiDB-lite"/>
    </source>
</evidence>
<name>A0A0X3BJ11_9EURY</name>
<evidence type="ECO:0000313" key="2">
    <source>
        <dbReference type="EMBL" id="CVK32156.1"/>
    </source>
</evidence>
<feature type="region of interest" description="Disordered" evidence="1">
    <location>
        <begin position="1"/>
        <end position="31"/>
    </location>
</feature>
<sequence>MVTTTTGVGENPLPLGGSNQTPGASNHPDRDNVTQKWLISAGGQTRDRRRTALLHGTVVHEPVLLPFRVPVAELLEHPVPDLAGGHTVVGDPLDRLPDLPGLLRRRTRFHRTHGDLLPHKRFSPAIEFDNIDQFTHLPVTWHRTNPGIIMLPVHTAGLTSGVPQRE</sequence>
<accession>A0A0X3BJ11</accession>
<dbReference type="KEGG" id="mema:MMAB1_0942"/>
<evidence type="ECO:0000313" key="3">
    <source>
        <dbReference type="Proteomes" id="UP000069850"/>
    </source>
</evidence>
<organism evidence="2 3">
    <name type="scientific">Methanoculleus bourgensis</name>
    <dbReference type="NCBI Taxonomy" id="83986"/>
    <lineage>
        <taxon>Archaea</taxon>
        <taxon>Methanobacteriati</taxon>
        <taxon>Methanobacteriota</taxon>
        <taxon>Stenosarchaea group</taxon>
        <taxon>Methanomicrobia</taxon>
        <taxon>Methanomicrobiales</taxon>
        <taxon>Methanomicrobiaceae</taxon>
        <taxon>Methanoculleus</taxon>
    </lineage>
</organism>
<gene>
    <name evidence="2" type="ORF">MMAB1_0942</name>
</gene>
<protein>
    <submittedName>
        <fullName evidence="2">Uncharacterized protein</fullName>
    </submittedName>
</protein>
<dbReference type="Proteomes" id="UP000069850">
    <property type="component" value="Chromosome 1"/>
</dbReference>